<gene>
    <name evidence="1" type="ORF">GCM10012275_35680</name>
</gene>
<dbReference type="AlphaFoldDB" id="A0A8J3FXE4"/>
<organism evidence="1 2">
    <name type="scientific">Longimycelium tulufanense</name>
    <dbReference type="NCBI Taxonomy" id="907463"/>
    <lineage>
        <taxon>Bacteria</taxon>
        <taxon>Bacillati</taxon>
        <taxon>Actinomycetota</taxon>
        <taxon>Actinomycetes</taxon>
        <taxon>Pseudonocardiales</taxon>
        <taxon>Pseudonocardiaceae</taxon>
        <taxon>Longimycelium</taxon>
    </lineage>
</organism>
<evidence type="ECO:0000313" key="1">
    <source>
        <dbReference type="EMBL" id="GGM61538.1"/>
    </source>
</evidence>
<reference evidence="1" key="2">
    <citation type="submission" date="2020-09" db="EMBL/GenBank/DDBJ databases">
        <authorList>
            <person name="Sun Q."/>
            <person name="Zhou Y."/>
        </authorList>
    </citation>
    <scope>NUCLEOTIDE SEQUENCE</scope>
    <source>
        <strain evidence="1">CGMCC 4.5737</strain>
    </source>
</reference>
<proteinExistence type="predicted"/>
<dbReference type="Proteomes" id="UP000637578">
    <property type="component" value="Unassembled WGS sequence"/>
</dbReference>
<keyword evidence="2" id="KW-1185">Reference proteome</keyword>
<reference evidence="1" key="1">
    <citation type="journal article" date="2014" name="Int. J. Syst. Evol. Microbiol.">
        <title>Complete genome sequence of Corynebacterium casei LMG S-19264T (=DSM 44701T), isolated from a smear-ripened cheese.</title>
        <authorList>
            <consortium name="US DOE Joint Genome Institute (JGI-PGF)"/>
            <person name="Walter F."/>
            <person name="Albersmeier A."/>
            <person name="Kalinowski J."/>
            <person name="Ruckert C."/>
        </authorList>
    </citation>
    <scope>NUCLEOTIDE SEQUENCE</scope>
    <source>
        <strain evidence="1">CGMCC 4.5737</strain>
    </source>
</reference>
<evidence type="ECO:0008006" key="3">
    <source>
        <dbReference type="Google" id="ProtNLM"/>
    </source>
</evidence>
<dbReference type="RefSeq" id="WP_189059081.1">
    <property type="nucleotide sequence ID" value="NZ_BMMK01000016.1"/>
</dbReference>
<comment type="caution">
    <text evidence="1">The sequence shown here is derived from an EMBL/GenBank/DDBJ whole genome shotgun (WGS) entry which is preliminary data.</text>
</comment>
<accession>A0A8J3FXE4</accession>
<dbReference type="EMBL" id="BMMK01000016">
    <property type="protein sequence ID" value="GGM61538.1"/>
    <property type="molecule type" value="Genomic_DNA"/>
</dbReference>
<protein>
    <recommendedName>
        <fullName evidence="3">DUF2891 domain-containing protein</fullName>
    </recommendedName>
</protein>
<evidence type="ECO:0000313" key="2">
    <source>
        <dbReference type="Proteomes" id="UP000637578"/>
    </source>
</evidence>
<dbReference type="InterPro" id="IPR021365">
    <property type="entry name" value="DUF2891"/>
</dbReference>
<sequence length="346" mass="38284">MSRSDQTLAAAPRLLALATTNVRRDYPVHWTHLVASAADLVPQRVLHPVFAGSFDWHSCVHQTWLIVRLLRVRPDVAGADRAVGTLDELITPEGCAVEAEFFHGTQGAHWERPYGWAWLLLLDAELRSWRDEGGAAPARRWSTALRPVAEVLRGRLLDWLPTERFPTRTGIHINTAFSLGLVLDAARATEDAEMADCCAATALRWYRGDVAYGGYEPDAAEFLSPALVEADLMRRLLDPVAFAAWLEAFLPDLDGPRWATLREPVPVDNAGDPYGSHLAGLALSRAWCWRGVAAALPEGHRFRGPAKEAARRHAVFGREFVFGHGYAAEHWLGTFAAYLDLGALTR</sequence>
<dbReference type="Pfam" id="PF11199">
    <property type="entry name" value="DUF2891"/>
    <property type="match status" value="1"/>
</dbReference>
<name>A0A8J3FXE4_9PSEU</name>